<proteinExistence type="inferred from homology"/>
<sequence length="318" mass="37971">MILERNGVLKDYKRWLKAYMRSAKHREISDNSFLIYERVLTKLGKYIKKQKDIKNMKEIDTEFFFSFLEYFEKKSKVDTFSTKTKTLYISVLKSFFVYISDNNEEFYTYENEFKGMMPKKINKVKKLTYLLDSETETILDYLKERIINRGGHYDYIYSFGIKLMLFSGLRISEVLNLKLENIIISELTDSNGIRDFYELHLLDTKSKEDQIALIKAINIETELNYFKNLWREDEYIFKGKGKINPINRSNFYVSVNKILKINNIKNRGLHIFRHTCAMQLFRKTGNLLVLKETLRHSDIKTTMIYAHAQKRDIAEAMR</sequence>
<protein>
    <submittedName>
        <fullName evidence="7">Probable integrase/recombinase</fullName>
    </submittedName>
</protein>
<dbReference type="EMBL" id="FPHG01000059">
    <property type="protein sequence ID" value="SFV63045.1"/>
    <property type="molecule type" value="Genomic_DNA"/>
</dbReference>
<evidence type="ECO:0000259" key="6">
    <source>
        <dbReference type="PROSITE" id="PS51900"/>
    </source>
</evidence>
<comment type="similarity">
    <text evidence="1">Belongs to the 'phage' integrase family.</text>
</comment>
<dbReference type="InterPro" id="IPR013762">
    <property type="entry name" value="Integrase-like_cat_sf"/>
</dbReference>
<dbReference type="PANTHER" id="PTHR30349">
    <property type="entry name" value="PHAGE INTEGRASE-RELATED"/>
    <property type="match status" value="1"/>
</dbReference>
<dbReference type="PROSITE" id="PS51898">
    <property type="entry name" value="TYR_RECOMBINASE"/>
    <property type="match status" value="1"/>
</dbReference>
<evidence type="ECO:0000256" key="3">
    <source>
        <dbReference type="ARBA" id="ARBA00023125"/>
    </source>
</evidence>
<evidence type="ECO:0000256" key="1">
    <source>
        <dbReference type="ARBA" id="ARBA00008857"/>
    </source>
</evidence>
<dbReference type="Gene3D" id="1.10.150.130">
    <property type="match status" value="1"/>
</dbReference>
<dbReference type="InterPro" id="IPR050090">
    <property type="entry name" value="Tyrosine_recombinase_XerCD"/>
</dbReference>
<dbReference type="Pfam" id="PF00589">
    <property type="entry name" value="Phage_integrase"/>
    <property type="match status" value="1"/>
</dbReference>
<dbReference type="GO" id="GO:0003677">
    <property type="term" value="F:DNA binding"/>
    <property type="evidence" value="ECO:0007669"/>
    <property type="project" value="UniProtKB-KW"/>
</dbReference>
<feature type="domain" description="Tyr recombinase" evidence="5">
    <location>
        <begin position="125"/>
        <end position="318"/>
    </location>
</feature>
<dbReference type="AlphaFoldDB" id="A0A1W1CBF1"/>
<dbReference type="GO" id="GO:0015074">
    <property type="term" value="P:DNA integration"/>
    <property type="evidence" value="ECO:0007669"/>
    <property type="project" value="UniProtKB-KW"/>
</dbReference>
<name>A0A1W1CBF1_9ZZZZ</name>
<dbReference type="GO" id="GO:0006310">
    <property type="term" value="P:DNA recombination"/>
    <property type="evidence" value="ECO:0007669"/>
    <property type="project" value="UniProtKB-KW"/>
</dbReference>
<evidence type="ECO:0000256" key="2">
    <source>
        <dbReference type="ARBA" id="ARBA00022908"/>
    </source>
</evidence>
<keyword evidence="2" id="KW-0229">DNA integration</keyword>
<keyword evidence="3" id="KW-0238">DNA-binding</keyword>
<feature type="domain" description="Core-binding (CB)" evidence="6">
    <location>
        <begin position="10"/>
        <end position="100"/>
    </location>
</feature>
<accession>A0A1W1CBF1</accession>
<organism evidence="7">
    <name type="scientific">hydrothermal vent metagenome</name>
    <dbReference type="NCBI Taxonomy" id="652676"/>
    <lineage>
        <taxon>unclassified sequences</taxon>
        <taxon>metagenomes</taxon>
        <taxon>ecological metagenomes</taxon>
    </lineage>
</organism>
<evidence type="ECO:0000259" key="5">
    <source>
        <dbReference type="PROSITE" id="PS51898"/>
    </source>
</evidence>
<dbReference type="PROSITE" id="PS51900">
    <property type="entry name" value="CB"/>
    <property type="match status" value="1"/>
</dbReference>
<dbReference type="Gene3D" id="1.10.443.10">
    <property type="entry name" value="Intergrase catalytic core"/>
    <property type="match status" value="1"/>
</dbReference>
<evidence type="ECO:0000313" key="7">
    <source>
        <dbReference type="EMBL" id="SFV63045.1"/>
    </source>
</evidence>
<dbReference type="SUPFAM" id="SSF56349">
    <property type="entry name" value="DNA breaking-rejoining enzymes"/>
    <property type="match status" value="1"/>
</dbReference>
<dbReference type="InterPro" id="IPR010998">
    <property type="entry name" value="Integrase_recombinase_N"/>
</dbReference>
<evidence type="ECO:0000256" key="4">
    <source>
        <dbReference type="ARBA" id="ARBA00023172"/>
    </source>
</evidence>
<gene>
    <name evidence="7" type="ORF">MNB_SV-9-1063</name>
</gene>
<reference evidence="7" key="1">
    <citation type="submission" date="2016-10" db="EMBL/GenBank/DDBJ databases">
        <authorList>
            <person name="de Groot N.N."/>
        </authorList>
    </citation>
    <scope>NUCLEOTIDE SEQUENCE</scope>
</reference>
<dbReference type="InterPro" id="IPR002104">
    <property type="entry name" value="Integrase_catalytic"/>
</dbReference>
<dbReference type="InterPro" id="IPR011010">
    <property type="entry name" value="DNA_brk_join_enz"/>
</dbReference>
<dbReference type="CDD" id="cd00796">
    <property type="entry name" value="INT_Rci_Hp1_C"/>
    <property type="match status" value="1"/>
</dbReference>
<dbReference type="PANTHER" id="PTHR30349:SF64">
    <property type="entry name" value="PROPHAGE INTEGRASE INTD-RELATED"/>
    <property type="match status" value="1"/>
</dbReference>
<dbReference type="InterPro" id="IPR044068">
    <property type="entry name" value="CB"/>
</dbReference>
<keyword evidence="4" id="KW-0233">DNA recombination</keyword>
<dbReference type="InterPro" id="IPR004107">
    <property type="entry name" value="Integrase_SAM-like_N"/>
</dbReference>
<dbReference type="Pfam" id="PF02899">
    <property type="entry name" value="Phage_int_SAM_1"/>
    <property type="match status" value="1"/>
</dbReference>